<dbReference type="RefSeq" id="WP_246276864.1">
    <property type="nucleotide sequence ID" value="NZ_CAWPPK010000288.1"/>
</dbReference>
<dbReference type="PROSITE" id="PS50943">
    <property type="entry name" value="HTH_CROC1"/>
    <property type="match status" value="1"/>
</dbReference>
<reference evidence="2 3" key="1">
    <citation type="journal article" date="2020" name="Sci. Rep.">
        <title>A novel cyanobacterial geosmin producer, revising GeoA distribution and dispersion patterns in Bacteria.</title>
        <authorList>
            <person name="Churro C."/>
            <person name="Semedo-Aguiar A.P."/>
            <person name="Silva A.D."/>
            <person name="Pereira-Leal J.B."/>
            <person name="Leite R.B."/>
        </authorList>
    </citation>
    <scope>NUCLEOTIDE SEQUENCE [LARGE SCALE GENOMIC DNA]</scope>
    <source>
        <strain evidence="2 3">IPMA8</strain>
    </source>
</reference>
<dbReference type="Pfam" id="PF01381">
    <property type="entry name" value="HTH_3"/>
    <property type="match status" value="1"/>
</dbReference>
<comment type="caution">
    <text evidence="2">The sequence shown here is derived from an EMBL/GenBank/DDBJ whole genome shotgun (WGS) entry which is preliminary data.</text>
</comment>
<feature type="domain" description="HTH cro/C1-type" evidence="1">
    <location>
        <begin position="33"/>
        <end position="76"/>
    </location>
</feature>
<dbReference type="SMART" id="SM00530">
    <property type="entry name" value="HTH_XRE"/>
    <property type="match status" value="1"/>
</dbReference>
<dbReference type="InterPro" id="IPR001387">
    <property type="entry name" value="Cro/C1-type_HTH"/>
</dbReference>
<protein>
    <recommendedName>
        <fullName evidence="1">HTH cro/C1-type domain-containing protein</fullName>
    </recommendedName>
</protein>
<proteinExistence type="predicted"/>
<gene>
    <name evidence="2" type="ORF">E5S67_03818</name>
</gene>
<dbReference type="EMBL" id="SRRZ01000072">
    <property type="protein sequence ID" value="NQE36056.1"/>
    <property type="molecule type" value="Genomic_DNA"/>
</dbReference>
<organism evidence="2 3">
    <name type="scientific">Microcoleus asticus IPMA8</name>
    <dbReference type="NCBI Taxonomy" id="2563858"/>
    <lineage>
        <taxon>Bacteria</taxon>
        <taxon>Bacillati</taxon>
        <taxon>Cyanobacteriota</taxon>
        <taxon>Cyanophyceae</taxon>
        <taxon>Oscillatoriophycideae</taxon>
        <taxon>Oscillatoriales</taxon>
        <taxon>Microcoleaceae</taxon>
        <taxon>Microcoleus</taxon>
        <taxon>Microcoleus asticus</taxon>
    </lineage>
</organism>
<evidence type="ECO:0000313" key="2">
    <source>
        <dbReference type="EMBL" id="NQE36056.1"/>
    </source>
</evidence>
<sequence length="106" mass="12056">MTDAMYLNCMKSSKSSVSKQCVVLVQPEVSHLIRELRQLTQLTQVQLGESLGVAYETINRWENKRIQPSPLALRQIRTLVAELGQSSSIVVREGSKKLFAQYFSER</sequence>
<dbReference type="Proteomes" id="UP000702425">
    <property type="component" value="Unassembled WGS sequence"/>
</dbReference>
<evidence type="ECO:0000259" key="1">
    <source>
        <dbReference type="PROSITE" id="PS50943"/>
    </source>
</evidence>
<dbReference type="InterPro" id="IPR010982">
    <property type="entry name" value="Lambda_DNA-bd_dom_sf"/>
</dbReference>
<dbReference type="CDD" id="cd00093">
    <property type="entry name" value="HTH_XRE"/>
    <property type="match status" value="1"/>
</dbReference>
<evidence type="ECO:0000313" key="3">
    <source>
        <dbReference type="Proteomes" id="UP000702425"/>
    </source>
</evidence>
<accession>A0ABX2D078</accession>
<name>A0ABX2D078_9CYAN</name>
<keyword evidence="3" id="KW-1185">Reference proteome</keyword>
<dbReference type="Gene3D" id="1.10.260.40">
    <property type="entry name" value="lambda repressor-like DNA-binding domains"/>
    <property type="match status" value="1"/>
</dbReference>
<dbReference type="SUPFAM" id="SSF47413">
    <property type="entry name" value="lambda repressor-like DNA-binding domains"/>
    <property type="match status" value="1"/>
</dbReference>